<evidence type="ECO:0000259" key="6">
    <source>
        <dbReference type="PROSITE" id="PS50076"/>
    </source>
</evidence>
<comment type="caution">
    <text evidence="7">The sequence shown here is derived from an EMBL/GenBank/DDBJ whole genome shotgun (WGS) entry which is preliminary data.</text>
</comment>
<dbReference type="SMART" id="SM00028">
    <property type="entry name" value="TPR"/>
    <property type="match status" value="7"/>
</dbReference>
<evidence type="ECO:0000313" key="7">
    <source>
        <dbReference type="EMBL" id="KAK0389162.1"/>
    </source>
</evidence>
<dbReference type="InterPro" id="IPR019734">
    <property type="entry name" value="TPR_rpt"/>
</dbReference>
<feature type="compositionally biased region" description="Basic residues" evidence="5">
    <location>
        <begin position="64"/>
        <end position="73"/>
    </location>
</feature>
<dbReference type="FunFam" id="1.25.40.10:FF:000097">
    <property type="entry name" value="DnaJ homolog subfamily C member 7 homolog"/>
    <property type="match status" value="1"/>
</dbReference>
<feature type="repeat" description="TPR" evidence="4">
    <location>
        <begin position="188"/>
        <end position="221"/>
    </location>
</feature>
<feature type="repeat" description="TPR" evidence="4">
    <location>
        <begin position="456"/>
        <end position="489"/>
    </location>
</feature>
<dbReference type="PANTHER" id="PTHR44200">
    <property type="entry name" value="DNAJ HOMOLOG SUBFAMILY C MEMBER 7"/>
    <property type="match status" value="1"/>
</dbReference>
<dbReference type="Gene3D" id="1.10.287.110">
    <property type="entry name" value="DnaJ domain"/>
    <property type="match status" value="1"/>
</dbReference>
<protein>
    <recommendedName>
        <fullName evidence="6">J domain-containing protein</fullName>
    </recommendedName>
</protein>
<dbReference type="Gene3D" id="1.25.40.10">
    <property type="entry name" value="Tetratricopeptide repeat domain"/>
    <property type="match status" value="1"/>
</dbReference>
<dbReference type="InterPro" id="IPR052758">
    <property type="entry name" value="SRC_co-chaperone"/>
</dbReference>
<dbReference type="PROSITE" id="PS00636">
    <property type="entry name" value="DNAJ_1"/>
    <property type="match status" value="1"/>
</dbReference>
<feature type="repeat" description="TPR" evidence="4">
    <location>
        <begin position="418"/>
        <end position="451"/>
    </location>
</feature>
<accession>A0AA39L9L0</accession>
<feature type="region of interest" description="Disordered" evidence="5">
    <location>
        <begin position="1"/>
        <end position="186"/>
    </location>
</feature>
<dbReference type="InterPro" id="IPR001623">
    <property type="entry name" value="DnaJ_domain"/>
</dbReference>
<reference evidence="7" key="1">
    <citation type="submission" date="2022-10" db="EMBL/GenBank/DDBJ databases">
        <title>Determination and structural analysis of whole genome sequence of Sarocladium strictum F4-1.</title>
        <authorList>
            <person name="Hu L."/>
            <person name="Jiang Y."/>
        </authorList>
    </citation>
    <scope>NUCLEOTIDE SEQUENCE</scope>
    <source>
        <strain evidence="7">F4-1</strain>
    </source>
</reference>
<dbReference type="InterPro" id="IPR018253">
    <property type="entry name" value="DnaJ_domain_CS"/>
</dbReference>
<evidence type="ECO:0000256" key="4">
    <source>
        <dbReference type="PROSITE-ProRule" id="PRU00339"/>
    </source>
</evidence>
<evidence type="ECO:0000256" key="3">
    <source>
        <dbReference type="ARBA" id="ARBA00023186"/>
    </source>
</evidence>
<evidence type="ECO:0000256" key="5">
    <source>
        <dbReference type="SAM" id="MobiDB-lite"/>
    </source>
</evidence>
<dbReference type="PANTHER" id="PTHR44200:SF1">
    <property type="entry name" value="DNAJ HOMOLOG SUBFAMILY C MEMBER 7"/>
    <property type="match status" value="1"/>
</dbReference>
<dbReference type="SUPFAM" id="SSF48452">
    <property type="entry name" value="TPR-like"/>
    <property type="match status" value="2"/>
</dbReference>
<gene>
    <name evidence="7" type="ORF">NLU13_2737</name>
</gene>
<dbReference type="InterPro" id="IPR011990">
    <property type="entry name" value="TPR-like_helical_dom_sf"/>
</dbReference>
<dbReference type="PRINTS" id="PR00625">
    <property type="entry name" value="JDOMAIN"/>
</dbReference>
<evidence type="ECO:0000256" key="1">
    <source>
        <dbReference type="ARBA" id="ARBA00022737"/>
    </source>
</evidence>
<organism evidence="7 8">
    <name type="scientific">Sarocladium strictum</name>
    <name type="common">Black bundle disease fungus</name>
    <name type="synonym">Acremonium strictum</name>
    <dbReference type="NCBI Taxonomy" id="5046"/>
    <lineage>
        <taxon>Eukaryota</taxon>
        <taxon>Fungi</taxon>
        <taxon>Dikarya</taxon>
        <taxon>Ascomycota</taxon>
        <taxon>Pezizomycotina</taxon>
        <taxon>Sordariomycetes</taxon>
        <taxon>Hypocreomycetidae</taxon>
        <taxon>Hypocreales</taxon>
        <taxon>Sarocladiaceae</taxon>
        <taxon>Sarocladium</taxon>
    </lineage>
</organism>
<sequence>MKFFGGSKKSSSKKHHSPTDPDGPDDFEDPIYAPRSEPSSPSKSSSRSPKKPSRPSSSIDSPPKHSRPSRSSRHSTDPGQTSASSRRKKHESSKIDPNTHPLNLPPEERERFSALSQSAMSGRNSMDIDQEPPAGNGTSTPPPAASAQTNFAVPIPNGTTHEGQDAAPTPPPHKSNPSSPQPTAADEAEAYKAAGNRFFKEKNYTKAIEQYSKAVDLFPDSPTFLSNRAAAYMSNGQYEAALEDCSRAADLDPQNAKVLLRLARIYTGLGRPEEAILTFGRINPEPSAKDVAPAKEMQQHVNSAKDALERGSPSMVLYALDQAERGLGVGVSKPRKWQLMRGEAYIKMGKENALGEAQNIAMSLLRGNSQDPEALVLRGRVLYGQGENEKAVQSFRMACSCDPDYRDAIKWLRVVQKLDRMKEEGNTEFKAGRHQAAIQKYTDALEVDPANRNMNAKLLQNRAQCKIKLKQWDEAIADAEKAFGLDPSYTKARKTKANALGQSGRWEDAVKEWKAIAELDPEDRTVQKEIRNAELEVKKAQRKDYYKIMGLEKDCNPDQVKRAYRKLAVKLHPDKNPGDAEAEAKFKDLSEAYECLSDPQKKASYDNGDDLVDPADMFGGGMGGMGGGMGGIDPEILFNMMGGGGGGGFRSAGGFPGGARGFPGGGGGFPGGASFNFGGDGGRPQRGGFGF</sequence>
<feature type="domain" description="J" evidence="6">
    <location>
        <begin position="544"/>
        <end position="609"/>
    </location>
</feature>
<dbReference type="InterPro" id="IPR036869">
    <property type="entry name" value="J_dom_sf"/>
</dbReference>
<dbReference type="Pfam" id="PF13432">
    <property type="entry name" value="TPR_16"/>
    <property type="match status" value="1"/>
</dbReference>
<dbReference type="SUPFAM" id="SSF46565">
    <property type="entry name" value="Chaperone J-domain"/>
    <property type="match status" value="1"/>
</dbReference>
<evidence type="ECO:0000256" key="2">
    <source>
        <dbReference type="ARBA" id="ARBA00022803"/>
    </source>
</evidence>
<keyword evidence="2 4" id="KW-0802">TPR repeat</keyword>
<feature type="compositionally biased region" description="Polar residues" evidence="5">
    <location>
        <begin position="114"/>
        <end position="124"/>
    </location>
</feature>
<proteinExistence type="predicted"/>
<dbReference type="SMART" id="SM00271">
    <property type="entry name" value="DnaJ"/>
    <property type="match status" value="1"/>
</dbReference>
<feature type="compositionally biased region" description="Low complexity" evidence="5">
    <location>
        <begin position="34"/>
        <end position="47"/>
    </location>
</feature>
<dbReference type="PROSITE" id="PS50293">
    <property type="entry name" value="TPR_REGION"/>
    <property type="match status" value="1"/>
</dbReference>
<dbReference type="CDD" id="cd06257">
    <property type="entry name" value="DnaJ"/>
    <property type="match status" value="1"/>
</dbReference>
<dbReference type="Pfam" id="PF14559">
    <property type="entry name" value="TPR_19"/>
    <property type="match status" value="2"/>
</dbReference>
<dbReference type="AlphaFoldDB" id="A0AA39L9L0"/>
<dbReference type="PROSITE" id="PS50076">
    <property type="entry name" value="DNAJ_2"/>
    <property type="match status" value="1"/>
</dbReference>
<keyword evidence="1" id="KW-0677">Repeat</keyword>
<dbReference type="Pfam" id="PF00226">
    <property type="entry name" value="DnaJ"/>
    <property type="match status" value="1"/>
</dbReference>
<keyword evidence="8" id="KW-1185">Reference proteome</keyword>
<name>A0AA39L9L0_SARSR</name>
<dbReference type="FunFam" id="1.10.287.110:FF:000055">
    <property type="entry name" value="DnaJ subfamily C member 7"/>
    <property type="match status" value="1"/>
</dbReference>
<feature type="repeat" description="TPR" evidence="4">
    <location>
        <begin position="222"/>
        <end position="255"/>
    </location>
</feature>
<dbReference type="EMBL" id="JAPDFR010000002">
    <property type="protein sequence ID" value="KAK0389162.1"/>
    <property type="molecule type" value="Genomic_DNA"/>
</dbReference>
<keyword evidence="3" id="KW-0143">Chaperone</keyword>
<dbReference type="Proteomes" id="UP001175261">
    <property type="component" value="Unassembled WGS sequence"/>
</dbReference>
<feature type="compositionally biased region" description="Polar residues" evidence="5">
    <location>
        <begin position="146"/>
        <end position="161"/>
    </location>
</feature>
<dbReference type="PROSITE" id="PS50005">
    <property type="entry name" value="TPR"/>
    <property type="match status" value="5"/>
</dbReference>
<evidence type="ECO:0000313" key="8">
    <source>
        <dbReference type="Proteomes" id="UP001175261"/>
    </source>
</evidence>
<feature type="repeat" description="TPR" evidence="4">
    <location>
        <begin position="372"/>
        <end position="405"/>
    </location>
</feature>